<protein>
    <submittedName>
        <fullName evidence="2">Uncharacterized protein</fullName>
    </submittedName>
</protein>
<dbReference type="AlphaFoldDB" id="A0A9N8DMW4"/>
<feature type="region of interest" description="Disordered" evidence="1">
    <location>
        <begin position="36"/>
        <end position="65"/>
    </location>
</feature>
<evidence type="ECO:0000313" key="3">
    <source>
        <dbReference type="Proteomes" id="UP001153069"/>
    </source>
</evidence>
<comment type="caution">
    <text evidence="2">The sequence shown here is derived from an EMBL/GenBank/DDBJ whole genome shotgun (WGS) entry which is preliminary data.</text>
</comment>
<dbReference type="EMBL" id="CAICTM010000142">
    <property type="protein sequence ID" value="CAB9502684.1"/>
    <property type="molecule type" value="Genomic_DNA"/>
</dbReference>
<feature type="compositionally biased region" description="Low complexity" evidence="1">
    <location>
        <begin position="51"/>
        <end position="65"/>
    </location>
</feature>
<dbReference type="Proteomes" id="UP001153069">
    <property type="component" value="Unassembled WGS sequence"/>
</dbReference>
<keyword evidence="3" id="KW-1185">Reference proteome</keyword>
<accession>A0A9N8DMW4</accession>
<sequence>MIRSCRIPPILNRICDDVIHTSLLVTADGELLGASTKRSSSSLFGPPPDGNTTTTTTPNNNINNSTINTSGAIENLGTLIADIAVDYHRLGEEYAGIDQGATTRSNNNSNSNKSQLQCLLMELELGLVAVSTCGSFDCLVIAIASPTAPLGLVKARIQTLALYVQEALSPLAENT</sequence>
<dbReference type="OrthoDB" id="271745at2759"/>
<reference evidence="2" key="1">
    <citation type="submission" date="2020-06" db="EMBL/GenBank/DDBJ databases">
        <authorList>
            <consortium name="Plant Systems Biology data submission"/>
        </authorList>
    </citation>
    <scope>NUCLEOTIDE SEQUENCE</scope>
    <source>
        <strain evidence="2">D6</strain>
    </source>
</reference>
<gene>
    <name evidence="2" type="ORF">SEMRO_143_G066580.1</name>
</gene>
<name>A0A9N8DMW4_9STRA</name>
<proteinExistence type="predicted"/>
<evidence type="ECO:0000313" key="2">
    <source>
        <dbReference type="EMBL" id="CAB9502684.1"/>
    </source>
</evidence>
<dbReference type="Gene3D" id="3.30.450.30">
    <property type="entry name" value="Dynein light chain 2a, cytoplasmic"/>
    <property type="match status" value="1"/>
</dbReference>
<organism evidence="2 3">
    <name type="scientific">Seminavis robusta</name>
    <dbReference type="NCBI Taxonomy" id="568900"/>
    <lineage>
        <taxon>Eukaryota</taxon>
        <taxon>Sar</taxon>
        <taxon>Stramenopiles</taxon>
        <taxon>Ochrophyta</taxon>
        <taxon>Bacillariophyta</taxon>
        <taxon>Bacillariophyceae</taxon>
        <taxon>Bacillariophycidae</taxon>
        <taxon>Naviculales</taxon>
        <taxon>Naviculaceae</taxon>
        <taxon>Seminavis</taxon>
    </lineage>
</organism>
<evidence type="ECO:0000256" key="1">
    <source>
        <dbReference type="SAM" id="MobiDB-lite"/>
    </source>
</evidence>